<name>V8P729_OPHHA</name>
<gene>
    <name evidence="2" type="ORF">L345_04378</name>
</gene>
<dbReference type="Proteomes" id="UP000018936">
    <property type="component" value="Unassembled WGS sequence"/>
</dbReference>
<proteinExistence type="predicted"/>
<feature type="region of interest" description="Disordered" evidence="1">
    <location>
        <begin position="46"/>
        <end position="79"/>
    </location>
</feature>
<evidence type="ECO:0000256" key="1">
    <source>
        <dbReference type="SAM" id="MobiDB-lite"/>
    </source>
</evidence>
<keyword evidence="3" id="KW-1185">Reference proteome</keyword>
<feature type="non-terminal residue" evidence="2">
    <location>
        <position position="79"/>
    </location>
</feature>
<organism evidence="2 3">
    <name type="scientific">Ophiophagus hannah</name>
    <name type="common">King cobra</name>
    <name type="synonym">Naja hannah</name>
    <dbReference type="NCBI Taxonomy" id="8665"/>
    <lineage>
        <taxon>Eukaryota</taxon>
        <taxon>Metazoa</taxon>
        <taxon>Chordata</taxon>
        <taxon>Craniata</taxon>
        <taxon>Vertebrata</taxon>
        <taxon>Euteleostomi</taxon>
        <taxon>Lepidosauria</taxon>
        <taxon>Squamata</taxon>
        <taxon>Bifurcata</taxon>
        <taxon>Unidentata</taxon>
        <taxon>Episquamata</taxon>
        <taxon>Toxicofera</taxon>
        <taxon>Serpentes</taxon>
        <taxon>Colubroidea</taxon>
        <taxon>Elapidae</taxon>
        <taxon>Elapinae</taxon>
        <taxon>Ophiophagus</taxon>
    </lineage>
</organism>
<evidence type="ECO:0000313" key="3">
    <source>
        <dbReference type="Proteomes" id="UP000018936"/>
    </source>
</evidence>
<reference evidence="2 3" key="1">
    <citation type="journal article" date="2013" name="Proc. Natl. Acad. Sci. U.S.A.">
        <title>The king cobra genome reveals dynamic gene evolution and adaptation in the snake venom system.</title>
        <authorList>
            <person name="Vonk F.J."/>
            <person name="Casewell N.R."/>
            <person name="Henkel C.V."/>
            <person name="Heimberg A.M."/>
            <person name="Jansen H.J."/>
            <person name="McCleary R.J."/>
            <person name="Kerkkamp H.M."/>
            <person name="Vos R.A."/>
            <person name="Guerreiro I."/>
            <person name="Calvete J.J."/>
            <person name="Wuster W."/>
            <person name="Woods A.E."/>
            <person name="Logan J.M."/>
            <person name="Harrison R.A."/>
            <person name="Castoe T.A."/>
            <person name="de Koning A.P."/>
            <person name="Pollock D.D."/>
            <person name="Yandell M."/>
            <person name="Calderon D."/>
            <person name="Renjifo C."/>
            <person name="Currier R.B."/>
            <person name="Salgado D."/>
            <person name="Pla D."/>
            <person name="Sanz L."/>
            <person name="Hyder A.S."/>
            <person name="Ribeiro J.M."/>
            <person name="Arntzen J.W."/>
            <person name="van den Thillart G.E."/>
            <person name="Boetzer M."/>
            <person name="Pirovano W."/>
            <person name="Dirks R.P."/>
            <person name="Spaink H.P."/>
            <person name="Duboule D."/>
            <person name="McGlinn E."/>
            <person name="Kini R.M."/>
            <person name="Richardson M.K."/>
        </authorList>
    </citation>
    <scope>NUCLEOTIDE SEQUENCE</scope>
    <source>
        <tissue evidence="2">Blood</tissue>
    </source>
</reference>
<accession>V8P729</accession>
<dbReference type="EMBL" id="AZIM01000684">
    <property type="protein sequence ID" value="ETE69818.1"/>
    <property type="molecule type" value="Genomic_DNA"/>
</dbReference>
<dbReference type="AlphaFoldDB" id="V8P729"/>
<comment type="caution">
    <text evidence="2">The sequence shown here is derived from an EMBL/GenBank/DDBJ whole genome shotgun (WGS) entry which is preliminary data.</text>
</comment>
<protein>
    <submittedName>
        <fullName evidence="2">Uncharacterized protein</fullName>
    </submittedName>
</protein>
<evidence type="ECO:0000313" key="2">
    <source>
        <dbReference type="EMBL" id="ETE69818.1"/>
    </source>
</evidence>
<sequence length="79" mass="8838">MTRQEPRTWTVTISSSVDRLSTSGCIKDTTYRCVRIPFTMAIPYKIPHESGKNHGRGGRMSGFKGPANQFYDGKPDTLT</sequence>